<feature type="chain" id="PRO_5021348572" evidence="1">
    <location>
        <begin position="19"/>
        <end position="382"/>
    </location>
</feature>
<evidence type="ECO:0000256" key="1">
    <source>
        <dbReference type="SAM" id="SignalP"/>
    </source>
</evidence>
<dbReference type="Proteomes" id="UP000319700">
    <property type="component" value="Unassembled WGS sequence"/>
</dbReference>
<feature type="signal peptide" evidence="1">
    <location>
        <begin position="1"/>
        <end position="18"/>
    </location>
</feature>
<comment type="caution">
    <text evidence="2">The sequence shown here is derived from an EMBL/GenBank/DDBJ whole genome shotgun (WGS) entry which is preliminary data.</text>
</comment>
<organism evidence="2 3">
    <name type="scientific">Flavobacterium pectinovorum</name>
    <dbReference type="NCBI Taxonomy" id="29533"/>
    <lineage>
        <taxon>Bacteria</taxon>
        <taxon>Pseudomonadati</taxon>
        <taxon>Bacteroidota</taxon>
        <taxon>Flavobacteriia</taxon>
        <taxon>Flavobacteriales</taxon>
        <taxon>Flavobacteriaceae</taxon>
        <taxon>Flavobacterium</taxon>
    </lineage>
</organism>
<proteinExistence type="predicted"/>
<accession>A0A502EY51</accession>
<dbReference type="EMBL" id="RCZH01000005">
    <property type="protein sequence ID" value="TPG41510.1"/>
    <property type="molecule type" value="Genomic_DNA"/>
</dbReference>
<evidence type="ECO:0000313" key="2">
    <source>
        <dbReference type="EMBL" id="TPG41510.1"/>
    </source>
</evidence>
<protein>
    <submittedName>
        <fullName evidence="2">Uncharacterized protein</fullName>
    </submittedName>
</protein>
<dbReference type="RefSeq" id="WP_140505811.1">
    <property type="nucleotide sequence ID" value="NZ_RCZH01000005.1"/>
</dbReference>
<evidence type="ECO:0000313" key="3">
    <source>
        <dbReference type="Proteomes" id="UP000319700"/>
    </source>
</evidence>
<reference evidence="2 3" key="1">
    <citation type="journal article" date="2019" name="Environ. Microbiol.">
        <title>Species interactions and distinct microbial communities in high Arctic permafrost affected cryosols are associated with the CH4 and CO2 gas fluxes.</title>
        <authorList>
            <person name="Altshuler I."/>
            <person name="Hamel J."/>
            <person name="Turney S."/>
            <person name="Magnuson E."/>
            <person name="Levesque R."/>
            <person name="Greer C."/>
            <person name="Whyte L.G."/>
        </authorList>
    </citation>
    <scope>NUCLEOTIDE SEQUENCE [LARGE SCALE GENOMIC DNA]</scope>
    <source>
        <strain evidence="2 3">42</strain>
    </source>
</reference>
<sequence length="382" mass="45394">MKIRLLLLLILSSFIVNSQSKIQELYEYKVNDHLIKKDENLQFWLDSLTYKINYVGNNYSQSFHHEQSFTTFNLITKDTLLIKIPKTPLKLSFKTIQKSNRGKSSQPLIVEYNIPFYSKSTNAFDPTTFQYKAFDYFRLGLEILRINERELIANTLNRMIDDNYKSKTSKFDILINDINKNKKYNIPLIKEKDQNIQEVIRELNKVTKDIPKLIYDVYIYDKKGEEKTWSNVQEFYNAISDNIKTYLDNYINDWLVIKLERPELILFPTNWIKQKSNAESKNSTQNALYFDRVLFVKNQFGHFFEITFELTNTEQVEWCYGLEEHYNALKGKKTTLKASLENPISIRPEKIKIFVYPNKIRGILIGNQYEEIELFNSKLSFK</sequence>
<keyword evidence="1" id="KW-0732">Signal</keyword>
<keyword evidence="3" id="KW-1185">Reference proteome</keyword>
<gene>
    <name evidence="2" type="ORF">EAH81_08445</name>
</gene>
<name>A0A502EY51_9FLAO</name>
<dbReference type="AlphaFoldDB" id="A0A502EY51"/>
<dbReference type="OrthoDB" id="1205007at2"/>